<evidence type="ECO:0000313" key="1">
    <source>
        <dbReference type="EMBL" id="SMH57194.1"/>
    </source>
</evidence>
<gene>
    <name evidence="1" type="ORF">SAMN02982922_5703</name>
</gene>
<dbReference type="OrthoDB" id="7631078at2"/>
<organism evidence="1 2">
    <name type="scientific">Mesorhizobium australicum</name>
    <dbReference type="NCBI Taxonomy" id="536018"/>
    <lineage>
        <taxon>Bacteria</taxon>
        <taxon>Pseudomonadati</taxon>
        <taxon>Pseudomonadota</taxon>
        <taxon>Alphaproteobacteria</taxon>
        <taxon>Hyphomicrobiales</taxon>
        <taxon>Phyllobacteriaceae</taxon>
        <taxon>Mesorhizobium</taxon>
    </lineage>
</organism>
<evidence type="ECO:0008006" key="3">
    <source>
        <dbReference type="Google" id="ProtNLM"/>
    </source>
</evidence>
<dbReference type="InterPro" id="IPR024072">
    <property type="entry name" value="DHFR-like_dom_sf"/>
</dbReference>
<sequence>MALPNPRNSVLPIVSSHGKSYRVAGHAIVSADGMIADARGLMPAPLRNDADWGIFQAALDRSSLVVLGSLGHGRHPNPGRRRLVFTGSVERFAPDAADRLATFYNPAGMAIGDLLARLDVPEGVVAVTGGQRVFDHFLPFYDEFMLAEVEPFVLPGGISCFGAGHPRAVLAAAGLAPFERRSIDPDNGVTLTRWERSGRRS</sequence>
<keyword evidence="2" id="KW-1185">Reference proteome</keyword>
<dbReference type="AlphaFoldDB" id="A0A1X7PZT8"/>
<dbReference type="RefSeq" id="WP_085467263.1">
    <property type="nucleotide sequence ID" value="NZ_FXBL01000004.1"/>
</dbReference>
<proteinExistence type="predicted"/>
<dbReference type="SUPFAM" id="SSF53597">
    <property type="entry name" value="Dihydrofolate reductase-like"/>
    <property type="match status" value="1"/>
</dbReference>
<dbReference type="EMBL" id="FXBL01000004">
    <property type="protein sequence ID" value="SMH57194.1"/>
    <property type="molecule type" value="Genomic_DNA"/>
</dbReference>
<reference evidence="2" key="1">
    <citation type="submission" date="2017-04" db="EMBL/GenBank/DDBJ databases">
        <authorList>
            <person name="Varghese N."/>
            <person name="Submissions S."/>
        </authorList>
    </citation>
    <scope>NUCLEOTIDE SEQUENCE [LARGE SCALE GENOMIC DNA]</scope>
    <source>
        <strain evidence="2">B5P</strain>
    </source>
</reference>
<dbReference type="Proteomes" id="UP000193083">
    <property type="component" value="Unassembled WGS sequence"/>
</dbReference>
<name>A0A1X7PZT8_9HYPH</name>
<evidence type="ECO:0000313" key="2">
    <source>
        <dbReference type="Proteomes" id="UP000193083"/>
    </source>
</evidence>
<dbReference type="Gene3D" id="3.40.430.10">
    <property type="entry name" value="Dihydrofolate Reductase, subunit A"/>
    <property type="match status" value="1"/>
</dbReference>
<protein>
    <recommendedName>
        <fullName evidence="3">Dihydrofolate reductase</fullName>
    </recommendedName>
</protein>
<accession>A0A1X7PZT8</accession>